<dbReference type="SUPFAM" id="SSF50630">
    <property type="entry name" value="Acid proteases"/>
    <property type="match status" value="1"/>
</dbReference>
<keyword evidence="1" id="KW-0479">Metal-binding</keyword>
<dbReference type="Pfam" id="PF13975">
    <property type="entry name" value="gag-asp_proteas"/>
    <property type="match status" value="1"/>
</dbReference>
<sequence length="510" mass="57885">MAEEGVLEGGSIAKNRPRRNINLMQFTDAEYADESDVPVEEEVFQRPKTPPPKKATRKTNKHELDIEREKLVIEREKLEIEKEKLEIERERIREARQVSSQASTSYDDLKRALIDRYGKRPHEYFVDLVNVRKADNETYRALMARIIQNLNRCTKDKDPIKSLQEEFFLKALSPVQAQWVRRNKGSASVVEAAEDYIVPTKNDNVQNDENRTDNNRCFKCKAIGHYARDCEKKDKTTGNLASYLVKPLVGHRLICVSGEVNGKQVSFVKDTGTDMTLIREDLVDRKNILQGQNVTLQSAIGQPFCAKLAVINIDTPYYTGIAKVGLVPKLAAEALLGMDILERTSNTFVLTREQAKRAEDEIESDNDTHESKVEHAMEITKIYEDDEIVIGNISSGNELVPYALCEYREVPHEETGFSAPFELLYGWPVRGPMAILRGLSTGEDEKHRSVIELGITIRNCLAAMPEIVKEKIKAWYDKHTMFREFEPGGEVLLFLPSEALKNIADALSGI</sequence>
<dbReference type="SUPFAM" id="SSF57756">
    <property type="entry name" value="Retrovirus zinc finger-like domains"/>
    <property type="match status" value="1"/>
</dbReference>
<evidence type="ECO:0000256" key="1">
    <source>
        <dbReference type="PROSITE-ProRule" id="PRU00047"/>
    </source>
</evidence>
<dbReference type="GO" id="GO:0003676">
    <property type="term" value="F:nucleic acid binding"/>
    <property type="evidence" value="ECO:0007669"/>
    <property type="project" value="InterPro"/>
</dbReference>
<organism evidence="5 6">
    <name type="scientific">Mytilus galloprovincialis</name>
    <name type="common">Mediterranean mussel</name>
    <dbReference type="NCBI Taxonomy" id="29158"/>
    <lineage>
        <taxon>Eukaryota</taxon>
        <taxon>Metazoa</taxon>
        <taxon>Spiralia</taxon>
        <taxon>Lophotrochozoa</taxon>
        <taxon>Mollusca</taxon>
        <taxon>Bivalvia</taxon>
        <taxon>Autobranchia</taxon>
        <taxon>Pteriomorphia</taxon>
        <taxon>Mytilida</taxon>
        <taxon>Mytiloidea</taxon>
        <taxon>Mytilidae</taxon>
        <taxon>Mytilinae</taxon>
        <taxon>Mytilus</taxon>
    </lineage>
</organism>
<evidence type="ECO:0000256" key="2">
    <source>
        <dbReference type="SAM" id="Coils"/>
    </source>
</evidence>
<dbReference type="EMBL" id="UYJE01002107">
    <property type="protein sequence ID" value="VDI07803.1"/>
    <property type="molecule type" value="Genomic_DNA"/>
</dbReference>
<keyword evidence="1" id="KW-0862">Zinc</keyword>
<accession>A0A8B6CQI0</accession>
<dbReference type="InterPro" id="IPR021109">
    <property type="entry name" value="Peptidase_aspartic_dom_sf"/>
</dbReference>
<evidence type="ECO:0000259" key="4">
    <source>
        <dbReference type="PROSITE" id="PS50158"/>
    </source>
</evidence>
<dbReference type="Proteomes" id="UP000596742">
    <property type="component" value="Unassembled WGS sequence"/>
</dbReference>
<comment type="caution">
    <text evidence="5">The sequence shown here is derived from an EMBL/GenBank/DDBJ whole genome shotgun (WGS) entry which is preliminary data.</text>
</comment>
<dbReference type="AlphaFoldDB" id="A0A8B6CQI0"/>
<dbReference type="PANTHER" id="PTHR46888">
    <property type="entry name" value="ZINC KNUCKLE DOMAINCONTAINING PROTEIN-RELATED"/>
    <property type="match status" value="1"/>
</dbReference>
<dbReference type="Gene3D" id="4.10.60.10">
    <property type="entry name" value="Zinc finger, CCHC-type"/>
    <property type="match status" value="1"/>
</dbReference>
<dbReference type="PANTHER" id="PTHR46888:SF1">
    <property type="entry name" value="RIBONUCLEASE H"/>
    <property type="match status" value="1"/>
</dbReference>
<dbReference type="InterPro" id="IPR036875">
    <property type="entry name" value="Znf_CCHC_sf"/>
</dbReference>
<name>A0A8B6CQI0_MYTGA</name>
<feature type="region of interest" description="Disordered" evidence="3">
    <location>
        <begin position="32"/>
        <end position="61"/>
    </location>
</feature>
<feature type="coiled-coil region" evidence="2">
    <location>
        <begin position="61"/>
        <end position="98"/>
    </location>
</feature>
<dbReference type="GO" id="GO:0008270">
    <property type="term" value="F:zinc ion binding"/>
    <property type="evidence" value="ECO:0007669"/>
    <property type="project" value="UniProtKB-KW"/>
</dbReference>
<dbReference type="OrthoDB" id="6171209at2759"/>
<feature type="coiled-coil region" evidence="2">
    <location>
        <begin position="341"/>
        <end position="372"/>
    </location>
</feature>
<keyword evidence="6" id="KW-1185">Reference proteome</keyword>
<protein>
    <recommendedName>
        <fullName evidence="4">CCHC-type domain-containing protein</fullName>
    </recommendedName>
</protein>
<feature type="compositionally biased region" description="Acidic residues" evidence="3">
    <location>
        <begin position="32"/>
        <end position="42"/>
    </location>
</feature>
<evidence type="ECO:0000313" key="6">
    <source>
        <dbReference type="Proteomes" id="UP000596742"/>
    </source>
</evidence>
<keyword evidence="1" id="KW-0863">Zinc-finger</keyword>
<reference evidence="5" key="1">
    <citation type="submission" date="2018-11" db="EMBL/GenBank/DDBJ databases">
        <authorList>
            <person name="Alioto T."/>
            <person name="Alioto T."/>
        </authorList>
    </citation>
    <scope>NUCLEOTIDE SEQUENCE</scope>
</reference>
<dbReference type="PROSITE" id="PS50158">
    <property type="entry name" value="ZF_CCHC"/>
    <property type="match status" value="1"/>
</dbReference>
<evidence type="ECO:0000313" key="5">
    <source>
        <dbReference type="EMBL" id="VDI07803.1"/>
    </source>
</evidence>
<proteinExistence type="predicted"/>
<keyword evidence="2" id="KW-0175">Coiled coil</keyword>
<dbReference type="Gene3D" id="2.40.70.10">
    <property type="entry name" value="Acid Proteases"/>
    <property type="match status" value="1"/>
</dbReference>
<feature type="domain" description="CCHC-type" evidence="4">
    <location>
        <begin position="216"/>
        <end position="232"/>
    </location>
</feature>
<dbReference type="InterPro" id="IPR001878">
    <property type="entry name" value="Znf_CCHC"/>
</dbReference>
<dbReference type="Pfam" id="PF00098">
    <property type="entry name" value="zf-CCHC"/>
    <property type="match status" value="1"/>
</dbReference>
<evidence type="ECO:0000256" key="3">
    <source>
        <dbReference type="SAM" id="MobiDB-lite"/>
    </source>
</evidence>
<gene>
    <name evidence="5" type="ORF">MGAL_10B027738</name>
</gene>
<dbReference type="SMART" id="SM00343">
    <property type="entry name" value="ZnF_C2HC"/>
    <property type="match status" value="1"/>
</dbReference>